<dbReference type="UCSC" id="uc004dip.5">
    <property type="organism name" value="human"/>
</dbReference>
<accession>A4QMS1</accession>
<evidence type="ECO:0000313" key="2">
    <source>
        <dbReference type="EMBL" id="AAI04166.1"/>
    </source>
</evidence>
<dbReference type="AlphaFoldDB" id="A4QMS1"/>
<evidence type="ECO:0000256" key="1">
    <source>
        <dbReference type="SAM" id="Phobius"/>
    </source>
</evidence>
<gene>
    <name evidence="2" type="primary">LOC441493</name>
</gene>
<organism evidence="2">
    <name type="scientific">Homo sapiens</name>
    <name type="common">Human</name>
    <dbReference type="NCBI Taxonomy" id="9606"/>
    <lineage>
        <taxon>Eukaryota</taxon>
        <taxon>Metazoa</taxon>
        <taxon>Chordata</taxon>
        <taxon>Craniata</taxon>
        <taxon>Vertebrata</taxon>
        <taxon>Euteleostomi</taxon>
        <taxon>Mammalia</taxon>
        <taxon>Eutheria</taxon>
        <taxon>Euarchontoglires</taxon>
        <taxon>Primates</taxon>
        <taxon>Haplorrhini</taxon>
        <taxon>Catarrhini</taxon>
        <taxon>Hominidae</taxon>
        <taxon>Homo</taxon>
    </lineage>
</organism>
<protein>
    <submittedName>
        <fullName evidence="2">Hypothetical gene supported by BC067869</fullName>
    </submittedName>
</protein>
<proteinExistence type="evidence at transcript level"/>
<reference evidence="2" key="1">
    <citation type="journal article" date="2004" name="Genome Res.">
        <title>The status, quality, and expansion of the NIH full-length cDNA project: the Mammalian Gene Collection (MGC).</title>
        <authorList>
            <consortium name="The MGC Project Team"/>
            <person name="Gerhard D.S."/>
            <person name="Wagner L."/>
            <person name="Feingold E.A."/>
            <person name="Shenmen C.M."/>
            <person name="Grouse L.H."/>
            <person name="Schuler G."/>
            <person name="Klein S.L."/>
            <person name="Old S."/>
            <person name="Rasooly R."/>
            <person name="Good P."/>
            <person name="Guyer M."/>
            <person name="Peck A.M."/>
            <person name="Derge J.G."/>
            <person name="Lipman D."/>
            <person name="Collins F.S."/>
            <person name="Jang W."/>
            <person name="Sherry S."/>
            <person name="Feolo M."/>
            <person name="Misquitta L."/>
            <person name="Lee E."/>
            <person name="Rotmistrovsky K."/>
            <person name="Greenhut S.F."/>
            <person name="Schaefer C.F."/>
            <person name="Buetow K."/>
            <person name="Bonner T.I."/>
            <person name="Haussler D."/>
            <person name="Kent J."/>
            <person name="Kiekhaus M."/>
            <person name="Furey T."/>
            <person name="Brent M."/>
            <person name="Prange C."/>
            <person name="Schreiber K."/>
            <person name="Shapiro N."/>
            <person name="Bhat N.K."/>
            <person name="Hopkins R.F."/>
            <person name="Hsie F."/>
            <person name="Driscoll T."/>
            <person name="Soares M.B."/>
            <person name="Casavant T.L."/>
            <person name="Scheetz T.E."/>
            <person name="Brown-stein M.J."/>
            <person name="Usdin T.B."/>
            <person name="Toshiyuki S."/>
            <person name="Carninci P."/>
            <person name="Piao Y."/>
            <person name="Dudekula D.B."/>
            <person name="Ko M.S."/>
            <person name="Kawakami K."/>
            <person name="Suzuki Y."/>
            <person name="Sugano S."/>
            <person name="Gruber C.E."/>
            <person name="Smith M.R."/>
            <person name="Simmons B."/>
            <person name="Moore T."/>
            <person name="Waterman R."/>
            <person name="Johnson S.L."/>
            <person name="Ruan Y."/>
            <person name="Wei C.L."/>
            <person name="Mathavan S."/>
            <person name="Gunaratne P.H."/>
            <person name="Wu J."/>
            <person name="Garcia A.M."/>
            <person name="Hulyk S.W."/>
            <person name="Fuh E."/>
            <person name="Yuan Y."/>
            <person name="Sneed A."/>
            <person name="Kowis C."/>
            <person name="Hodgson A."/>
            <person name="Muzny D.M."/>
            <person name="McPherson J."/>
            <person name="Gibbs R.A."/>
            <person name="Fahey J."/>
            <person name="Helton E."/>
            <person name="Ketteman M."/>
            <person name="Madan A."/>
            <person name="Rodrigues S."/>
            <person name="Sanchez A."/>
            <person name="Whiting M."/>
            <person name="Madari A."/>
            <person name="Young A.C."/>
            <person name="Wetherby K.D."/>
            <person name="Granite S.J."/>
            <person name="Kwong P.N."/>
            <person name="Brinkley C.P."/>
            <person name="Pearson R.L."/>
            <person name="Bouffard G.G."/>
            <person name="Blakesly R.W."/>
            <person name="Green E.D."/>
            <person name="Dickson M.C."/>
            <person name="Rodriguez A.C."/>
            <person name="Grimwood J."/>
            <person name="Schmutz J."/>
            <person name="Myers R.M."/>
            <person name="Butterfield Y.S."/>
            <person name="Griffith M."/>
            <person name="Griffith O.L."/>
            <person name="Krzywinski M.I."/>
            <person name="Liao N."/>
            <person name="Morin R."/>
            <person name="Morrin R."/>
            <person name="Palmquist D."/>
            <person name="Petrescu A.S."/>
            <person name="Skalska U."/>
            <person name="Smailus D.E."/>
            <person name="Stott J.M."/>
            <person name="Schnerch A."/>
            <person name="Schein J.E."/>
            <person name="Jones S.J."/>
            <person name="Holt R.A."/>
            <person name="Baross A."/>
            <person name="Marra M.A."/>
            <person name="Clifton S."/>
            <person name="Makowski K.A."/>
            <person name="Bosak S."/>
            <person name="Malek J."/>
        </authorList>
    </citation>
    <scope>NUCLEOTIDE SEQUENCE [LARGE SCALE MRNA]</scope>
</reference>
<keyword evidence="1" id="KW-0812">Transmembrane</keyword>
<sequence length="243" mass="27303">MEKLRKWVLWDVRYPSAAWSGGEHGRAHVALPHGIHHVGGVSIRIEDEDTSELTEQAVSLELSALNSGGAVPLVAGSTGGDVSLGGLTGGGGLWTCSLWICVIPLRETEGPLGKNQGRPRLSPGRYHRMRSGEMSGWLQASPRTYHKGRRRRRNHGYASPPRICHEVGKRENSECWVPLLLCLWGLDARFECCSNLPYLPLHLPQLKRDYVVPILIIFNVSLVQCNMSIKIFRKLYYFYFLMK</sequence>
<keyword evidence="1" id="KW-0472">Membrane</keyword>
<dbReference type="HOGENOM" id="CLU_1142284_0_0_1"/>
<feature type="transmembrane region" description="Helical" evidence="1">
    <location>
        <begin position="210"/>
        <end position="232"/>
    </location>
</feature>
<name>A4QMS1_HUMAN</name>
<dbReference type="EMBL" id="BC104165">
    <property type="protein sequence ID" value="AAI04166.1"/>
    <property type="molecule type" value="mRNA"/>
</dbReference>
<keyword evidence="1" id="KW-1133">Transmembrane helix</keyword>